<dbReference type="HOGENOM" id="CLU_187039_3_1_1"/>
<evidence type="ECO:0000313" key="3">
    <source>
        <dbReference type="Ensembl" id="ENSCINP00000023193.2"/>
    </source>
</evidence>
<dbReference type="SUPFAM" id="SSF48690">
    <property type="entry name" value="Epsilon subunit of mitochondrial F1F0-ATP synthase"/>
    <property type="match status" value="1"/>
</dbReference>
<dbReference type="OMA" id="IKFTQWK"/>
<dbReference type="InterPro" id="IPR036742">
    <property type="entry name" value="ATP_synth_F1_esu_sf_mt"/>
</dbReference>
<evidence type="ECO:0000256" key="1">
    <source>
        <dbReference type="ARBA" id="ARBA00009502"/>
    </source>
</evidence>
<dbReference type="EMBL" id="EAAA01001772">
    <property type="status" value="NOT_ANNOTATED_CDS"/>
    <property type="molecule type" value="Genomic_DNA"/>
</dbReference>
<dbReference type="Ensembl" id="ENSCINT00000023439.2">
    <property type="protein sequence ID" value="ENSCINP00000023193.2"/>
    <property type="gene ID" value="ENSCING00000012420.2"/>
</dbReference>
<reference evidence="3" key="4">
    <citation type="submission" date="2025-09" db="UniProtKB">
        <authorList>
            <consortium name="Ensembl"/>
        </authorList>
    </citation>
    <scope>IDENTIFICATION</scope>
</reference>
<reference evidence="3" key="3">
    <citation type="submission" date="2025-08" db="UniProtKB">
        <authorList>
            <consortium name="Ensembl"/>
        </authorList>
    </citation>
    <scope>IDENTIFICATION</scope>
</reference>
<dbReference type="Proteomes" id="UP000008144">
    <property type="component" value="Chromosome 3"/>
</dbReference>
<protein>
    <recommendedName>
        <fullName evidence="5">ATP synthase F1 subunit epsilon</fullName>
    </recommendedName>
</protein>
<evidence type="ECO:0008006" key="5">
    <source>
        <dbReference type="Google" id="ProtNLM"/>
    </source>
</evidence>
<dbReference type="AlphaFoldDB" id="F6Y5E2"/>
<dbReference type="PANTHER" id="PTHR12448:SF0">
    <property type="entry name" value="ATP SYNTHASE SUBUNIT EPSILON, MITOCHONDRIAL"/>
    <property type="match status" value="1"/>
</dbReference>
<sequence length="61" mass="7065">MVVPWRQAGLTYIRYSRICAQAVRQALKPEFQDAAKMRDQRSVLTRKWENGKPIGTFPKTA</sequence>
<dbReference type="InterPro" id="IPR006721">
    <property type="entry name" value="ATP_synth_F1_esu_mt"/>
</dbReference>
<evidence type="ECO:0000313" key="4">
    <source>
        <dbReference type="Proteomes" id="UP000008144"/>
    </source>
</evidence>
<dbReference type="STRING" id="7719.ENSCINP00000023193"/>
<keyword evidence="4" id="KW-1185">Reference proteome</keyword>
<accession>F6Y5E2</accession>
<reference evidence="4" key="1">
    <citation type="journal article" date="2002" name="Science">
        <title>The draft genome of Ciona intestinalis: insights into chordate and vertebrate origins.</title>
        <authorList>
            <person name="Dehal P."/>
            <person name="Satou Y."/>
            <person name="Campbell R.K."/>
            <person name="Chapman J."/>
            <person name="Degnan B."/>
            <person name="De Tomaso A."/>
            <person name="Davidson B."/>
            <person name="Di Gregorio A."/>
            <person name="Gelpke M."/>
            <person name="Goodstein D.M."/>
            <person name="Harafuji N."/>
            <person name="Hastings K.E."/>
            <person name="Ho I."/>
            <person name="Hotta K."/>
            <person name="Huang W."/>
            <person name="Kawashima T."/>
            <person name="Lemaire P."/>
            <person name="Martinez D."/>
            <person name="Meinertzhagen I.A."/>
            <person name="Necula S."/>
            <person name="Nonaka M."/>
            <person name="Putnam N."/>
            <person name="Rash S."/>
            <person name="Saiga H."/>
            <person name="Satake M."/>
            <person name="Terry A."/>
            <person name="Yamada L."/>
            <person name="Wang H.G."/>
            <person name="Awazu S."/>
            <person name="Azumi K."/>
            <person name="Boore J."/>
            <person name="Branno M."/>
            <person name="Chin-Bow S."/>
            <person name="DeSantis R."/>
            <person name="Doyle S."/>
            <person name="Francino P."/>
            <person name="Keys D.N."/>
            <person name="Haga S."/>
            <person name="Hayashi H."/>
            <person name="Hino K."/>
            <person name="Imai K.S."/>
            <person name="Inaba K."/>
            <person name="Kano S."/>
            <person name="Kobayashi K."/>
            <person name="Kobayashi M."/>
            <person name="Lee B.I."/>
            <person name="Makabe K.W."/>
            <person name="Manohar C."/>
            <person name="Matassi G."/>
            <person name="Medina M."/>
            <person name="Mochizuki Y."/>
            <person name="Mount S."/>
            <person name="Morishita T."/>
            <person name="Miura S."/>
            <person name="Nakayama A."/>
            <person name="Nishizaka S."/>
            <person name="Nomoto H."/>
            <person name="Ohta F."/>
            <person name="Oishi K."/>
            <person name="Rigoutsos I."/>
            <person name="Sano M."/>
            <person name="Sasaki A."/>
            <person name="Sasakura Y."/>
            <person name="Shoguchi E."/>
            <person name="Shin-i T."/>
            <person name="Spagnuolo A."/>
            <person name="Stainier D."/>
            <person name="Suzuki M.M."/>
            <person name="Tassy O."/>
            <person name="Takatori N."/>
            <person name="Tokuoka M."/>
            <person name="Yagi K."/>
            <person name="Yoshizaki F."/>
            <person name="Wada S."/>
            <person name="Zhang C."/>
            <person name="Hyatt P.D."/>
            <person name="Larimer F."/>
            <person name="Detter C."/>
            <person name="Doggett N."/>
            <person name="Glavina T."/>
            <person name="Hawkins T."/>
            <person name="Richardson P."/>
            <person name="Lucas S."/>
            <person name="Kohara Y."/>
            <person name="Levine M."/>
            <person name="Satoh N."/>
            <person name="Rokhsar D.S."/>
        </authorList>
    </citation>
    <scope>NUCLEOTIDE SEQUENCE [LARGE SCALE GENOMIC DNA]</scope>
</reference>
<keyword evidence="2" id="KW-0139">CF(1)</keyword>
<dbReference type="InParanoid" id="F6Y5E2"/>
<reference evidence="3" key="2">
    <citation type="journal article" date="2008" name="Genome Biol.">
        <title>Improved genome assembly and evidence-based global gene model set for the chordate Ciona intestinalis: new insight into intron and operon populations.</title>
        <authorList>
            <person name="Satou Y."/>
            <person name="Mineta K."/>
            <person name="Ogasawara M."/>
            <person name="Sasakura Y."/>
            <person name="Shoguchi E."/>
            <person name="Ueno K."/>
            <person name="Yamada L."/>
            <person name="Matsumoto J."/>
            <person name="Wasserscheid J."/>
            <person name="Dewar K."/>
            <person name="Wiley G.B."/>
            <person name="Macmil S.L."/>
            <person name="Roe B.A."/>
            <person name="Zeller R.W."/>
            <person name="Hastings K.E."/>
            <person name="Lemaire P."/>
            <person name="Lindquist E."/>
            <person name="Endo T."/>
            <person name="Hotta K."/>
            <person name="Inaba K."/>
        </authorList>
    </citation>
    <scope>NUCLEOTIDE SEQUENCE [LARGE SCALE GENOMIC DNA]</scope>
    <source>
        <strain evidence="3">wild type</strain>
    </source>
</reference>
<name>F6Y5E2_CIOIN</name>
<dbReference type="GeneTree" id="ENSGT00990000208058"/>
<dbReference type="GO" id="GO:0042776">
    <property type="term" value="P:proton motive force-driven mitochondrial ATP synthesis"/>
    <property type="evidence" value="ECO:0000318"/>
    <property type="project" value="GO_Central"/>
</dbReference>
<dbReference type="Pfam" id="PF04627">
    <property type="entry name" value="ATP-synt_Eps"/>
    <property type="match status" value="1"/>
</dbReference>
<dbReference type="GO" id="GO:0045259">
    <property type="term" value="C:proton-transporting ATP synthase complex"/>
    <property type="evidence" value="ECO:0007669"/>
    <property type="project" value="UniProtKB-KW"/>
</dbReference>
<dbReference type="FunFam" id="1.10.1620.20:FF:000005">
    <property type="entry name" value="Uncharacterized protein, isoform A"/>
    <property type="match status" value="1"/>
</dbReference>
<organism evidence="3 4">
    <name type="scientific">Ciona intestinalis</name>
    <name type="common">Transparent sea squirt</name>
    <name type="synonym">Ascidia intestinalis</name>
    <dbReference type="NCBI Taxonomy" id="7719"/>
    <lineage>
        <taxon>Eukaryota</taxon>
        <taxon>Metazoa</taxon>
        <taxon>Chordata</taxon>
        <taxon>Tunicata</taxon>
        <taxon>Ascidiacea</taxon>
        <taxon>Phlebobranchia</taxon>
        <taxon>Cionidae</taxon>
        <taxon>Ciona</taxon>
    </lineage>
</organism>
<dbReference type="Gene3D" id="1.10.1620.20">
    <property type="entry name" value="ATP synthase, F1 complex, epsilon subunit superfamily, mitochondrial"/>
    <property type="match status" value="1"/>
</dbReference>
<dbReference type="GO" id="GO:0046933">
    <property type="term" value="F:proton-transporting ATP synthase activity, rotational mechanism"/>
    <property type="evidence" value="ECO:0007669"/>
    <property type="project" value="InterPro"/>
</dbReference>
<keyword evidence="2" id="KW-0066">ATP synthesis</keyword>
<dbReference type="CDD" id="cd12153">
    <property type="entry name" value="F1-ATPase_epsilon"/>
    <property type="match status" value="1"/>
</dbReference>
<dbReference type="GO" id="GO:0005743">
    <property type="term" value="C:mitochondrial inner membrane"/>
    <property type="evidence" value="ECO:0000318"/>
    <property type="project" value="GO_Central"/>
</dbReference>
<dbReference type="PANTHER" id="PTHR12448">
    <property type="entry name" value="ATP SYNTHASE EPSILON CHAIN, MITOCHONDRIAL"/>
    <property type="match status" value="1"/>
</dbReference>
<comment type="similarity">
    <text evidence="1">Belongs to the eukaryotic ATPase epsilon family.</text>
</comment>
<evidence type="ECO:0000256" key="2">
    <source>
        <dbReference type="ARBA" id="ARBA00023196"/>
    </source>
</evidence>
<proteinExistence type="inferred from homology"/>
<dbReference type="FunCoup" id="F6Y5E2">
    <property type="interactions" value="233"/>
</dbReference>